<dbReference type="Gene3D" id="1.50.40.10">
    <property type="entry name" value="Mitochondrial carrier domain"/>
    <property type="match status" value="2"/>
</dbReference>
<dbReference type="OMA" id="YFSCIMQ"/>
<evidence type="ECO:0000256" key="3">
    <source>
        <dbReference type="ARBA" id="ARBA00022448"/>
    </source>
</evidence>
<keyword evidence="5" id="KW-0677">Repeat</keyword>
<dbReference type="InterPro" id="IPR023395">
    <property type="entry name" value="MCP_dom_sf"/>
</dbReference>
<dbReference type="OrthoDB" id="10253709at2759"/>
<dbReference type="PANTHER" id="PTHR45667">
    <property type="entry name" value="S-ADENOSYLMETHIONINE MITOCHONDRIAL CARRIER PROTEIN"/>
    <property type="match status" value="1"/>
</dbReference>
<evidence type="ECO:0000256" key="2">
    <source>
        <dbReference type="ARBA" id="ARBA00006375"/>
    </source>
</evidence>
<reference evidence="9" key="1">
    <citation type="journal article" date="2016" name="Nat. Genet.">
        <title>A high-quality carrot genome assembly provides new insights into carotenoid accumulation and asterid genome evolution.</title>
        <authorList>
            <person name="Iorizzo M."/>
            <person name="Ellison S."/>
            <person name="Senalik D."/>
            <person name="Zeng P."/>
            <person name="Satapoomin P."/>
            <person name="Huang J."/>
            <person name="Bowman M."/>
            <person name="Iovene M."/>
            <person name="Sanseverino W."/>
            <person name="Cavagnaro P."/>
            <person name="Yildiz M."/>
            <person name="Macko-Podgorni A."/>
            <person name="Moranska E."/>
            <person name="Grzebelus E."/>
            <person name="Grzebelus D."/>
            <person name="Ashrafi H."/>
            <person name="Zheng Z."/>
            <person name="Cheng S."/>
            <person name="Spooner D."/>
            <person name="Van Deynze A."/>
            <person name="Simon P."/>
        </authorList>
    </citation>
    <scope>NUCLEOTIDE SEQUENCE</scope>
    <source>
        <tissue evidence="9">Leaf</tissue>
    </source>
</reference>
<sequence length="654" mass="70786">MAGSGQLPESQKPSITYKHNQTGGAFFKLVESNHEDCTPSSSAINQHNGNRIESKSAEIVRTSDLIAAISHLWDRAILPPALKADSDHDAKNLKKANTFCYSAEEGHIDASTSAEGQDFSVNVVPDYSSPLVQATIECLKVTQKISFFEPGTISGSSGYANSLIWGLIKSGSSNPMESFKDTGHARGNLHNAKDAQQLLSETTISRSMHLVNSNVSDKVKNQDCCNTGQRNSTCINSCDNASNSTKNTSTVNTDCLPETAETIDILSGPSPIMDKHLSVTSLFTDHLLQAVEDTNENISLTSISRLHVEHSANPLATDTGAHSESESNPKESHLLEGESFQQQVCFTESKSNLKISSSNHDKPGFARQEHAFAGAFAGIFVSLCLHPVDTIKTVTQSCRSDPKSLLDISRSIIADRGLIGLYRGIASNIATSAPISAVYTFTYESVKGALLPYFSKECHSLAHCVAGGSASIATSVIFTPSERIKQQMQVSSHYKSSWNALLGIVGKGGLSSLYAGWGAVLCRNVPHSIIKFYTYERLKKLMSSSLQPNGQREMLRTLICGGLAGSTAALFTTPFDVVKTRLQTQIPGSRNQFDGVFNTLVETAKHEGLKGLYRGLTPRLVMYMTQGALFFASYESFKRLLSLEAVHDSAQHLI</sequence>
<keyword evidence="3" id="KW-0813">Transport</keyword>
<proteinExistence type="inferred from homology"/>
<evidence type="ECO:0000313" key="10">
    <source>
        <dbReference type="Proteomes" id="UP000077755"/>
    </source>
</evidence>
<dbReference type="PROSITE" id="PS50920">
    <property type="entry name" value="SOLCAR"/>
    <property type="match status" value="3"/>
</dbReference>
<dbReference type="Proteomes" id="UP000077755">
    <property type="component" value="Chromosome 2"/>
</dbReference>
<dbReference type="InterPro" id="IPR018108">
    <property type="entry name" value="MCP_transmembrane"/>
</dbReference>
<organism evidence="9 10">
    <name type="scientific">Daucus carota subsp. sativus</name>
    <name type="common">Carrot</name>
    <dbReference type="NCBI Taxonomy" id="79200"/>
    <lineage>
        <taxon>Eukaryota</taxon>
        <taxon>Viridiplantae</taxon>
        <taxon>Streptophyta</taxon>
        <taxon>Embryophyta</taxon>
        <taxon>Tracheophyta</taxon>
        <taxon>Spermatophyta</taxon>
        <taxon>Magnoliopsida</taxon>
        <taxon>eudicotyledons</taxon>
        <taxon>Gunneridae</taxon>
        <taxon>Pentapetalae</taxon>
        <taxon>asterids</taxon>
        <taxon>campanulids</taxon>
        <taxon>Apiales</taxon>
        <taxon>Apiaceae</taxon>
        <taxon>Apioideae</taxon>
        <taxon>Scandiceae</taxon>
        <taxon>Daucinae</taxon>
        <taxon>Daucus</taxon>
        <taxon>Daucus sect. Daucus</taxon>
    </lineage>
</organism>
<evidence type="ECO:0000256" key="7">
    <source>
        <dbReference type="ARBA" id="ARBA00023136"/>
    </source>
</evidence>
<dbReference type="KEGG" id="dcr:108210265"/>
<dbReference type="SUPFAM" id="SSF103506">
    <property type="entry name" value="Mitochondrial carrier"/>
    <property type="match status" value="1"/>
</dbReference>
<keyword evidence="7" id="KW-0472">Membrane</keyword>
<reference evidence="9" key="2">
    <citation type="submission" date="2022-03" db="EMBL/GenBank/DDBJ databases">
        <title>Draft title - Genomic analysis of global carrot germplasm unveils the trajectory of domestication and the origin of high carotenoid orange carrot.</title>
        <authorList>
            <person name="Iorizzo M."/>
            <person name="Ellison S."/>
            <person name="Senalik D."/>
            <person name="Macko-Podgorni A."/>
            <person name="Grzebelus D."/>
            <person name="Bostan H."/>
            <person name="Rolling W."/>
            <person name="Curaba J."/>
            <person name="Simon P."/>
        </authorList>
    </citation>
    <scope>NUCLEOTIDE SEQUENCE</scope>
    <source>
        <tissue evidence="9">Leaf</tissue>
    </source>
</reference>
<feature type="region of interest" description="Disordered" evidence="8">
    <location>
        <begin position="315"/>
        <end position="334"/>
    </location>
</feature>
<feature type="compositionally biased region" description="Basic and acidic residues" evidence="8">
    <location>
        <begin position="321"/>
        <end position="334"/>
    </location>
</feature>
<protein>
    <submittedName>
        <fullName evidence="9">Uncharacterized protein</fullName>
    </submittedName>
</protein>
<comment type="subcellular location">
    <subcellularLocation>
        <location evidence="1">Membrane</location>
        <topology evidence="1">Multi-pass membrane protein</topology>
    </subcellularLocation>
</comment>
<dbReference type="Pfam" id="PF00153">
    <property type="entry name" value="Mito_carr"/>
    <property type="match status" value="3"/>
</dbReference>
<name>A0A162AU27_DAUCS</name>
<evidence type="ECO:0000256" key="1">
    <source>
        <dbReference type="ARBA" id="ARBA00004141"/>
    </source>
</evidence>
<dbReference type="GO" id="GO:0016020">
    <property type="term" value="C:membrane"/>
    <property type="evidence" value="ECO:0007669"/>
    <property type="project" value="UniProtKB-SubCell"/>
</dbReference>
<keyword evidence="4" id="KW-0812">Transmembrane</keyword>
<dbReference type="AlphaFoldDB" id="A0A162AU27"/>
<evidence type="ECO:0000256" key="5">
    <source>
        <dbReference type="ARBA" id="ARBA00022737"/>
    </source>
</evidence>
<accession>A0A162AU27</accession>
<keyword evidence="10" id="KW-1185">Reference proteome</keyword>
<dbReference type="Gramene" id="KZN05903">
    <property type="protein sequence ID" value="KZN05903"/>
    <property type="gene ID" value="DCAR_006740"/>
</dbReference>
<evidence type="ECO:0000256" key="8">
    <source>
        <dbReference type="SAM" id="MobiDB-lite"/>
    </source>
</evidence>
<evidence type="ECO:0000256" key="4">
    <source>
        <dbReference type="ARBA" id="ARBA00022692"/>
    </source>
</evidence>
<evidence type="ECO:0000256" key="6">
    <source>
        <dbReference type="ARBA" id="ARBA00022989"/>
    </source>
</evidence>
<dbReference type="EMBL" id="CP093344">
    <property type="protein sequence ID" value="WOG88347.1"/>
    <property type="molecule type" value="Genomic_DNA"/>
</dbReference>
<comment type="similarity">
    <text evidence="2">Belongs to the mitochondrial carrier (TC 2.A.29) family.</text>
</comment>
<evidence type="ECO:0000313" key="9">
    <source>
        <dbReference type="EMBL" id="WOG88347.1"/>
    </source>
</evidence>
<keyword evidence="6" id="KW-1133">Transmembrane helix</keyword>
<gene>
    <name evidence="9" type="ORF">DCAR_0207582</name>
</gene>